<evidence type="ECO:0000313" key="9">
    <source>
        <dbReference type="Proteomes" id="UP000027920"/>
    </source>
</evidence>
<dbReference type="SMART" id="SM00906">
    <property type="entry name" value="Fungal_trans"/>
    <property type="match status" value="1"/>
</dbReference>
<dbReference type="RefSeq" id="XP_013263734.1">
    <property type="nucleotide sequence ID" value="XM_013408280.1"/>
</dbReference>
<reference evidence="8 9" key="1">
    <citation type="submission" date="2013-03" db="EMBL/GenBank/DDBJ databases">
        <title>The Genome Sequence of Exophiala aquamarina CBS 119918.</title>
        <authorList>
            <consortium name="The Broad Institute Genomics Platform"/>
            <person name="Cuomo C."/>
            <person name="de Hoog S."/>
            <person name="Gorbushina A."/>
            <person name="Walker B."/>
            <person name="Young S.K."/>
            <person name="Zeng Q."/>
            <person name="Gargeya S."/>
            <person name="Fitzgerald M."/>
            <person name="Haas B."/>
            <person name="Abouelleil A."/>
            <person name="Allen A.W."/>
            <person name="Alvarado L."/>
            <person name="Arachchi H.M."/>
            <person name="Berlin A.M."/>
            <person name="Chapman S.B."/>
            <person name="Gainer-Dewar J."/>
            <person name="Goldberg J."/>
            <person name="Griggs A."/>
            <person name="Gujja S."/>
            <person name="Hansen M."/>
            <person name="Howarth C."/>
            <person name="Imamovic A."/>
            <person name="Ireland A."/>
            <person name="Larimer J."/>
            <person name="McCowan C."/>
            <person name="Murphy C."/>
            <person name="Pearson M."/>
            <person name="Poon T.W."/>
            <person name="Priest M."/>
            <person name="Roberts A."/>
            <person name="Saif S."/>
            <person name="Shea T."/>
            <person name="Sisk P."/>
            <person name="Sykes S."/>
            <person name="Wortman J."/>
            <person name="Nusbaum C."/>
            <person name="Birren B."/>
        </authorList>
    </citation>
    <scope>NUCLEOTIDE SEQUENCE [LARGE SCALE GENOMIC DNA]</scope>
    <source>
        <strain evidence="8 9">CBS 119918</strain>
    </source>
</reference>
<dbReference type="GO" id="GO:0008270">
    <property type="term" value="F:zinc ion binding"/>
    <property type="evidence" value="ECO:0007669"/>
    <property type="project" value="InterPro"/>
</dbReference>
<evidence type="ECO:0000313" key="8">
    <source>
        <dbReference type="EMBL" id="KEF61144.1"/>
    </source>
</evidence>
<evidence type="ECO:0000256" key="4">
    <source>
        <dbReference type="ARBA" id="ARBA00023125"/>
    </source>
</evidence>
<dbReference type="Pfam" id="PF04082">
    <property type="entry name" value="Fungal_trans"/>
    <property type="match status" value="1"/>
</dbReference>
<dbReference type="STRING" id="1182545.A0A072PM20"/>
<dbReference type="HOGENOM" id="CLU_672743_0_0_1"/>
<evidence type="ECO:0000256" key="3">
    <source>
        <dbReference type="ARBA" id="ARBA00023015"/>
    </source>
</evidence>
<evidence type="ECO:0000256" key="5">
    <source>
        <dbReference type="ARBA" id="ARBA00023163"/>
    </source>
</evidence>
<dbReference type="Proteomes" id="UP000027920">
    <property type="component" value="Unassembled WGS sequence"/>
</dbReference>
<proteinExistence type="predicted"/>
<dbReference type="GO" id="GO:0043565">
    <property type="term" value="F:sequence-specific DNA binding"/>
    <property type="evidence" value="ECO:0007669"/>
    <property type="project" value="TreeGrafter"/>
</dbReference>
<dbReference type="PANTHER" id="PTHR47540">
    <property type="entry name" value="THIAMINE REPRESSIBLE GENES REGULATORY PROTEIN THI5"/>
    <property type="match status" value="1"/>
</dbReference>
<dbReference type="GO" id="GO:0005634">
    <property type="term" value="C:nucleus"/>
    <property type="evidence" value="ECO:0007669"/>
    <property type="project" value="UniProtKB-SubCell"/>
</dbReference>
<dbReference type="EMBL" id="AMGV01000002">
    <property type="protein sequence ID" value="KEF61144.1"/>
    <property type="molecule type" value="Genomic_DNA"/>
</dbReference>
<dbReference type="GO" id="GO:0045944">
    <property type="term" value="P:positive regulation of transcription by RNA polymerase II"/>
    <property type="evidence" value="ECO:0007669"/>
    <property type="project" value="TreeGrafter"/>
</dbReference>
<evidence type="ECO:0000256" key="1">
    <source>
        <dbReference type="ARBA" id="ARBA00004123"/>
    </source>
</evidence>
<gene>
    <name evidence="8" type="ORF">A1O9_02709</name>
</gene>
<comment type="caution">
    <text evidence="8">The sequence shown here is derived from an EMBL/GenBank/DDBJ whole genome shotgun (WGS) entry which is preliminary data.</text>
</comment>
<dbReference type="GO" id="GO:0006351">
    <property type="term" value="P:DNA-templated transcription"/>
    <property type="evidence" value="ECO:0007669"/>
    <property type="project" value="InterPro"/>
</dbReference>
<keyword evidence="6" id="KW-0539">Nucleus</keyword>
<sequence>MMSSFGRDTSNDLQHARFYGAPSGLAFLQRTEEVLTKSGHGPNSGSERSQSAILQLFDPPSGQHDWDDGDLPSEAMLPTRDTALKLLTVVLTAAYPLFPICDEPILMAAINQVYNGSSVVDEKPSQTTMALLHIVLGLGYLFSTSEHRRFGCDGALKAARRHYVSAYKLTDFSDCGDFPSLQLLLSFTVFQISVSRLASAHAIIAQACSSALRLGLHHRSTHHSTVSREDRATRRTVFWTVIKLDMYLSAVLGLPPFIDLRQVDPALDLTLAEAITEAEASLPDPAAAHLAISAKHLELMRLIARAIKVLYPMPDPSDSNDDPRAHTSIRLVELTQIEQGFKTWHSEASQILRKGDDESVGFARSAQTIPLSLSEAKELLGSNMIWRCRSTLAKSCSCDHFFILWRTAV</sequence>
<keyword evidence="3" id="KW-0805">Transcription regulation</keyword>
<accession>A0A072PM20</accession>
<dbReference type="AlphaFoldDB" id="A0A072PM20"/>
<dbReference type="InterPro" id="IPR051711">
    <property type="entry name" value="Stress_Response_Reg"/>
</dbReference>
<dbReference type="CDD" id="cd12148">
    <property type="entry name" value="fungal_TF_MHR"/>
    <property type="match status" value="1"/>
</dbReference>
<keyword evidence="9" id="KW-1185">Reference proteome</keyword>
<dbReference type="GeneID" id="25277650"/>
<evidence type="ECO:0000259" key="7">
    <source>
        <dbReference type="SMART" id="SM00906"/>
    </source>
</evidence>
<keyword evidence="4" id="KW-0238">DNA-binding</keyword>
<name>A0A072PM20_9EURO</name>
<evidence type="ECO:0000256" key="2">
    <source>
        <dbReference type="ARBA" id="ARBA00022833"/>
    </source>
</evidence>
<dbReference type="PANTHER" id="PTHR47540:SF1">
    <property type="entry name" value="ACTIVATOR OF STRESS GENES 1-RELATED"/>
    <property type="match status" value="1"/>
</dbReference>
<dbReference type="OrthoDB" id="422427at2759"/>
<dbReference type="InterPro" id="IPR007219">
    <property type="entry name" value="XnlR_reg_dom"/>
</dbReference>
<dbReference type="VEuPathDB" id="FungiDB:A1O9_02709"/>
<feature type="domain" description="Xylanolytic transcriptional activator regulatory" evidence="7">
    <location>
        <begin position="200"/>
        <end position="274"/>
    </location>
</feature>
<evidence type="ECO:0000256" key="6">
    <source>
        <dbReference type="ARBA" id="ARBA00023242"/>
    </source>
</evidence>
<organism evidence="8 9">
    <name type="scientific">Exophiala aquamarina CBS 119918</name>
    <dbReference type="NCBI Taxonomy" id="1182545"/>
    <lineage>
        <taxon>Eukaryota</taxon>
        <taxon>Fungi</taxon>
        <taxon>Dikarya</taxon>
        <taxon>Ascomycota</taxon>
        <taxon>Pezizomycotina</taxon>
        <taxon>Eurotiomycetes</taxon>
        <taxon>Chaetothyriomycetidae</taxon>
        <taxon>Chaetothyriales</taxon>
        <taxon>Herpotrichiellaceae</taxon>
        <taxon>Exophiala</taxon>
    </lineage>
</organism>
<keyword evidence="5" id="KW-0804">Transcription</keyword>
<protein>
    <recommendedName>
        <fullName evidence="7">Xylanolytic transcriptional activator regulatory domain-containing protein</fullName>
    </recommendedName>
</protein>
<comment type="subcellular location">
    <subcellularLocation>
        <location evidence="1">Nucleus</location>
    </subcellularLocation>
</comment>
<keyword evidence="2" id="KW-0862">Zinc</keyword>